<protein>
    <submittedName>
        <fullName evidence="2">Uncharacterized protein</fullName>
    </submittedName>
</protein>
<dbReference type="AlphaFoldDB" id="A0A016UYD8"/>
<keyword evidence="3" id="KW-1185">Reference proteome</keyword>
<accession>A0A016UYD8</accession>
<evidence type="ECO:0000313" key="3">
    <source>
        <dbReference type="Proteomes" id="UP000024635"/>
    </source>
</evidence>
<evidence type="ECO:0000256" key="1">
    <source>
        <dbReference type="SAM" id="MobiDB-lite"/>
    </source>
</evidence>
<comment type="caution">
    <text evidence="2">The sequence shown here is derived from an EMBL/GenBank/DDBJ whole genome shotgun (WGS) entry which is preliminary data.</text>
</comment>
<sequence length="107" mass="11971">MQIKESTKSARRRTPSGSNEYGVFISGWRVGAPPAITRAGDRYLPGCLLKRRQQGVTPHGMRCGCRPPRNIHTVLKKTYTLTVRHCFSSKLSFPMFRSGIAVILVPQ</sequence>
<organism evidence="2 3">
    <name type="scientific">Ancylostoma ceylanicum</name>
    <dbReference type="NCBI Taxonomy" id="53326"/>
    <lineage>
        <taxon>Eukaryota</taxon>
        <taxon>Metazoa</taxon>
        <taxon>Ecdysozoa</taxon>
        <taxon>Nematoda</taxon>
        <taxon>Chromadorea</taxon>
        <taxon>Rhabditida</taxon>
        <taxon>Rhabditina</taxon>
        <taxon>Rhabditomorpha</taxon>
        <taxon>Strongyloidea</taxon>
        <taxon>Ancylostomatidae</taxon>
        <taxon>Ancylostomatinae</taxon>
        <taxon>Ancylostoma</taxon>
    </lineage>
</organism>
<dbReference type="Proteomes" id="UP000024635">
    <property type="component" value="Unassembled WGS sequence"/>
</dbReference>
<evidence type="ECO:0000313" key="2">
    <source>
        <dbReference type="EMBL" id="EYC20016.1"/>
    </source>
</evidence>
<dbReference type="EMBL" id="JARK01001359">
    <property type="protein sequence ID" value="EYC20016.1"/>
    <property type="molecule type" value="Genomic_DNA"/>
</dbReference>
<gene>
    <name evidence="2" type="primary">Acey_s0023.g827</name>
    <name evidence="2" type="ORF">Y032_0023g827</name>
</gene>
<proteinExistence type="predicted"/>
<name>A0A016UYD8_9BILA</name>
<feature type="region of interest" description="Disordered" evidence="1">
    <location>
        <begin position="1"/>
        <end position="20"/>
    </location>
</feature>
<reference evidence="3" key="1">
    <citation type="journal article" date="2015" name="Nat. Genet.">
        <title>The genome and transcriptome of the zoonotic hookworm Ancylostoma ceylanicum identify infection-specific gene families.</title>
        <authorList>
            <person name="Schwarz E.M."/>
            <person name="Hu Y."/>
            <person name="Antoshechkin I."/>
            <person name="Miller M.M."/>
            <person name="Sternberg P.W."/>
            <person name="Aroian R.V."/>
        </authorList>
    </citation>
    <scope>NUCLEOTIDE SEQUENCE</scope>
    <source>
        <strain evidence="3">HY135</strain>
    </source>
</reference>